<feature type="transmembrane region" description="Helical" evidence="1">
    <location>
        <begin position="231"/>
        <end position="253"/>
    </location>
</feature>
<keyword evidence="1" id="KW-0812">Transmembrane</keyword>
<reference evidence="2" key="1">
    <citation type="journal article" date="2020" name="Nature">
        <title>Giant virus diversity and host interactions through global metagenomics.</title>
        <authorList>
            <person name="Schulz F."/>
            <person name="Roux S."/>
            <person name="Paez-Espino D."/>
            <person name="Jungbluth S."/>
            <person name="Walsh D.A."/>
            <person name="Denef V.J."/>
            <person name="McMahon K.D."/>
            <person name="Konstantinidis K.T."/>
            <person name="Eloe-Fadrosh E.A."/>
            <person name="Kyrpides N.C."/>
            <person name="Woyke T."/>
        </authorList>
    </citation>
    <scope>NUCLEOTIDE SEQUENCE</scope>
    <source>
        <strain evidence="2">GVMAG-S-1035231-58</strain>
    </source>
</reference>
<dbReference type="EMBL" id="MN740639">
    <property type="protein sequence ID" value="QHU36478.1"/>
    <property type="molecule type" value="Genomic_DNA"/>
</dbReference>
<evidence type="ECO:0000313" key="2">
    <source>
        <dbReference type="EMBL" id="QHU36478.1"/>
    </source>
</evidence>
<keyword evidence="1" id="KW-0472">Membrane</keyword>
<protein>
    <submittedName>
        <fullName evidence="2">Uncharacterized protein</fullName>
    </submittedName>
</protein>
<name>A0A6C0M2D6_9ZZZZ</name>
<proteinExistence type="predicted"/>
<dbReference type="AlphaFoldDB" id="A0A6C0M2D6"/>
<sequence length="279" mass="31121">MGNCPSANAIPGPAPGTCVLKCPAQFRYDMARGCVSIVDPSVSFLLEPIPWIPWADGKPPNPQIQSIDQLQTVNPSLYAQYTQAVTKFNQEAGVAQGRIDHSAQARTLFDRMQAAENVSDQFPDAYQQARMDYYSLVKGPQWAEGEKSRIGNTEARDKTEKYSHDYQSLQGQLNQQQTLIDLLNSSKDKVLGVADDVQQSVTTLNKQVEDVRNQIAMNTIQHSSLKTKQSWLIFALNALIVILIVYACFLLVYRFMGGRKETAKVTTFYNGGPGRPYYT</sequence>
<evidence type="ECO:0000256" key="1">
    <source>
        <dbReference type="SAM" id="Phobius"/>
    </source>
</evidence>
<accession>A0A6C0M2D6</accession>
<keyword evidence="1" id="KW-1133">Transmembrane helix</keyword>
<organism evidence="2">
    <name type="scientific">viral metagenome</name>
    <dbReference type="NCBI Taxonomy" id="1070528"/>
    <lineage>
        <taxon>unclassified sequences</taxon>
        <taxon>metagenomes</taxon>
        <taxon>organismal metagenomes</taxon>
    </lineage>
</organism>